<accession>Q7ULB3</accession>
<gene>
    <name evidence="2" type="ordered locus">RB9613</name>
</gene>
<keyword evidence="1" id="KW-0812">Transmembrane</keyword>
<dbReference type="EMBL" id="BX294149">
    <property type="protein sequence ID" value="CAD76364.1"/>
    <property type="molecule type" value="Genomic_DNA"/>
</dbReference>
<evidence type="ECO:0000256" key="1">
    <source>
        <dbReference type="SAM" id="Phobius"/>
    </source>
</evidence>
<dbReference type="Proteomes" id="UP000001025">
    <property type="component" value="Chromosome"/>
</dbReference>
<keyword evidence="3" id="KW-1185">Reference proteome</keyword>
<proteinExistence type="predicted"/>
<evidence type="ECO:0000313" key="3">
    <source>
        <dbReference type="Proteomes" id="UP000001025"/>
    </source>
</evidence>
<dbReference type="KEGG" id="rba:RB9613"/>
<name>Q7ULB3_RHOBA</name>
<dbReference type="InParanoid" id="Q7ULB3"/>
<keyword evidence="1" id="KW-0472">Membrane</keyword>
<keyword evidence="1" id="KW-1133">Transmembrane helix</keyword>
<dbReference type="STRING" id="243090.RB9613"/>
<dbReference type="EnsemblBacteria" id="CAD76364">
    <property type="protein sequence ID" value="CAD76364"/>
    <property type="gene ID" value="RB9613"/>
</dbReference>
<organism evidence="2 3">
    <name type="scientific">Rhodopirellula baltica (strain DSM 10527 / NCIMB 13988 / SH1)</name>
    <dbReference type="NCBI Taxonomy" id="243090"/>
    <lineage>
        <taxon>Bacteria</taxon>
        <taxon>Pseudomonadati</taxon>
        <taxon>Planctomycetota</taxon>
        <taxon>Planctomycetia</taxon>
        <taxon>Pirellulales</taxon>
        <taxon>Pirellulaceae</taxon>
        <taxon>Rhodopirellula</taxon>
    </lineage>
</organism>
<dbReference type="AlphaFoldDB" id="Q7ULB3"/>
<feature type="transmembrane region" description="Helical" evidence="1">
    <location>
        <begin position="12"/>
        <end position="34"/>
    </location>
</feature>
<evidence type="ECO:0000313" key="2">
    <source>
        <dbReference type="EMBL" id="CAD76364.1"/>
    </source>
</evidence>
<sequence>MGRRMVLDGVRFIGFYGVIAGRISIATGVGSLLYRAAASSPTRPENSCFPHPA</sequence>
<protein>
    <submittedName>
        <fullName evidence="2">Uncharacterized protein</fullName>
    </submittedName>
</protein>
<reference evidence="2 3" key="1">
    <citation type="journal article" date="2003" name="Proc. Natl. Acad. Sci. U.S.A.">
        <title>Complete genome sequence of the marine planctomycete Pirellula sp. strain 1.</title>
        <authorList>
            <person name="Gloeckner F.O."/>
            <person name="Kube M."/>
            <person name="Bauer M."/>
            <person name="Teeling H."/>
            <person name="Lombardot T."/>
            <person name="Ludwig W."/>
            <person name="Gade D."/>
            <person name="Beck A."/>
            <person name="Borzym K."/>
            <person name="Heitmann K."/>
            <person name="Rabus R."/>
            <person name="Schlesner H."/>
            <person name="Amann R."/>
            <person name="Reinhardt R."/>
        </authorList>
    </citation>
    <scope>NUCLEOTIDE SEQUENCE [LARGE SCALE GENOMIC DNA]</scope>
    <source>
        <strain evidence="3">DSM 10527 / NCIMB 13988 / SH1</strain>
    </source>
</reference>
<dbReference type="HOGENOM" id="CLU_3065604_0_0_0"/>